<evidence type="ECO:0000313" key="3">
    <source>
        <dbReference type="Proteomes" id="UP000664132"/>
    </source>
</evidence>
<name>A0A8H7W3K6_9HELO</name>
<organism evidence="2 3">
    <name type="scientific">Cadophora malorum</name>
    <dbReference type="NCBI Taxonomy" id="108018"/>
    <lineage>
        <taxon>Eukaryota</taxon>
        <taxon>Fungi</taxon>
        <taxon>Dikarya</taxon>
        <taxon>Ascomycota</taxon>
        <taxon>Pezizomycotina</taxon>
        <taxon>Leotiomycetes</taxon>
        <taxon>Helotiales</taxon>
        <taxon>Ploettnerulaceae</taxon>
        <taxon>Cadophora</taxon>
    </lineage>
</organism>
<dbReference type="EMBL" id="JAFJYH010000532">
    <property type="protein sequence ID" value="KAG4411043.1"/>
    <property type="molecule type" value="Genomic_DNA"/>
</dbReference>
<dbReference type="AlphaFoldDB" id="A0A8H7W3K6"/>
<comment type="caution">
    <text evidence="2">The sequence shown here is derived from an EMBL/GenBank/DDBJ whole genome shotgun (WGS) entry which is preliminary data.</text>
</comment>
<reference evidence="2" key="1">
    <citation type="submission" date="2021-02" db="EMBL/GenBank/DDBJ databases">
        <title>Genome sequence Cadophora malorum strain M34.</title>
        <authorList>
            <person name="Stefanovic E."/>
            <person name="Vu D."/>
            <person name="Scully C."/>
            <person name="Dijksterhuis J."/>
            <person name="Roader J."/>
            <person name="Houbraken J."/>
        </authorList>
    </citation>
    <scope>NUCLEOTIDE SEQUENCE</scope>
    <source>
        <strain evidence="2">M34</strain>
    </source>
</reference>
<gene>
    <name evidence="2" type="ORF">IFR04_015818</name>
</gene>
<protein>
    <submittedName>
        <fullName evidence="2">Uncharacterized protein</fullName>
    </submittedName>
</protein>
<feature type="region of interest" description="Disordered" evidence="1">
    <location>
        <begin position="52"/>
        <end position="75"/>
    </location>
</feature>
<dbReference type="OrthoDB" id="3561066at2759"/>
<evidence type="ECO:0000313" key="2">
    <source>
        <dbReference type="EMBL" id="KAG4411043.1"/>
    </source>
</evidence>
<keyword evidence="3" id="KW-1185">Reference proteome</keyword>
<proteinExistence type="predicted"/>
<evidence type="ECO:0000256" key="1">
    <source>
        <dbReference type="SAM" id="MobiDB-lite"/>
    </source>
</evidence>
<sequence length="103" mass="10812">MISGALNVFIPGSTRVPINGNLSGLTGKTTVIGTQTFVDVLSPTTVPVNVLSAPPTPATSAPGDTVTDATHGNSPESRDFRIRTFDWDAIIFLLGILYIAGIW</sequence>
<accession>A0A8H7W3K6</accession>
<dbReference type="Proteomes" id="UP000664132">
    <property type="component" value="Unassembled WGS sequence"/>
</dbReference>